<proteinExistence type="inferred from homology"/>
<sequence>MSTSLTPATPKTLTEQQKLTFLLEATGDLDTAKALQKNLPPALLKARADTLATLDSVTRNLHVTQAQVETRLSRLQPLNSFCATLLNRALTARWSAVFDVEKDHLQLPGSYCGCEPVLPPGGGTPITPPATPTLLEAAMQNFTEDEAQPDYFPEGSVVRITSMPEGVPGLTPAAFAGLCRELDLGLRYQQHFQQVFGVKDVGGKRVATGPMILDISAMKKQLLELDMHLALIREHITQESFDTLQRMIDAGGVANANSLHRQGRPLIMQGIELLDSCIWGVVVFSKESVESNPDQWCLVYMPGEPDQPLYEFPSFTAFMTYLEFKLGVASYRSYFTHCIGEVDKVDFFRTFADTRSLGHVKQLEMTDPLFDFMLKSHIGKLQLDARALAVPTADVDEEERKTRLIRYLEIGMTVANVAGFVVPVLGQLMMGVAVGQMLAQVYEGVEDWSRGDRQEAFSHLLSVAENIVLMAAVGAGIKGVKSLVIKTARKHPDFFQPFAAILNRNGEARLWKPELRGYEQHLPLAEVEPDAAGFYRIDGKVFVCVDHRFYEVALEPATNVWRVHHPARADAYAPALEANNQGGWRHAFEQTEQWSGAYTLKRIDPSLAVMEDSRLEWGRQLTDTPVDDLYRLFENNLPLPARLRDTLDRFGLERRLCDFIVSMEAGNANDSLHAEEQLHALPRLANWPADRYIKVVDEQGRISATFPPGSVDDDTVSVIVNHAQLDKGELLQTVIDGLYPKEVEALVGTDIAPADAGVQLAKVIGAAVKADRRSTFEHLYQQFDRDVAGELLKVRSASPGLPVRYARELLKRTPSVERIHLRTTGRVPMGLAQRARQAASDVRVDRALTGFYLAGIANADTGKLAIRLLPRLSGWDPEFYLELRAKKLNGELLETLGEKPLVTSSSCTLVRLDSGYEVFGSDRKSLGQVMSGPEDLYHAILKGLSVQQRKAIGFAEPKPDDGWRLRLKLLNTGLDEREGCARLLAGGQLQVLISEPLCTLADSPVEPATHSRRLLRKVKRLYPLFSDAQASEFLDGLGSDPLTRAIRVRQLQEDLSRLREVLDAWSEDEAAMKALGGVLTEVHDCRQIVAFEIEDCFRRLIFAPGEFQHPFYGLVLDGMRCGKLPVLPVGLSFDHVRHLSLRNMHLDNDVAYFLKAFRQVEFLDLDRNRLTLLPEVISSMPNLRQLSVASNRVQMTEYSLKKLSHMRTLQSLNLSDNPLGATLDVSNLFELVDLSVRNTRTTELPKGLERLPNLDRVDLRDNDIRDLPDWLFETPRGFSETINLRNNPISDPSSAQLDNYRKKVGVGMGYLENDIARLDEYQARSIWLTETGGTVGAAHLQIWTAIKDDPMSEGLFHLLAELGNTADSAHVREDVSRRVWAVLEATQADAELREQIFDLAANPINCTDNAAVNFSHLEVAVHVHRVTRTSGGRQPSATSLIKLARGLFRLEQVDLIAAEHAVDQGPIDPLEVTLAYRTGLAQAFDLPGQPSHMRFAALAGVTGDDLVAAIDRVQSAELSPEWLKFLVRQSFWSDYVKNSFAQQFAEARVPHHEEIQALFDRAEELSSVDYLNEMNRCAARLEQSEHALLGRLTEQVLGLIERGSCVLPGA</sequence>
<dbReference type="Pfam" id="PF20178">
    <property type="entry name" value="ToxA_N"/>
    <property type="match status" value="1"/>
</dbReference>
<protein>
    <recommendedName>
        <fullName evidence="5">RING-type E3 ubiquitin transferase</fullName>
        <ecNumber evidence="5">2.3.2.27</ecNumber>
    </recommendedName>
</protein>
<comment type="catalytic activity">
    <reaction evidence="1">
        <text>S-ubiquitinyl-[E2 ubiquitin-conjugating enzyme]-L-cysteine + [acceptor protein]-L-lysine = [E2 ubiquitin-conjugating enzyme]-L-cysteine + N(6)-ubiquitinyl-[acceptor protein]-L-lysine.</text>
        <dbReference type="EC" id="2.3.2.27"/>
    </reaction>
</comment>
<comment type="subcellular location">
    <subcellularLocation>
        <location evidence="2">Host cytoplasm</location>
    </subcellularLocation>
    <subcellularLocation>
        <location evidence="3">Secreted</location>
    </subcellularLocation>
</comment>
<evidence type="ECO:0000256" key="9">
    <source>
        <dbReference type="ARBA" id="ARBA00022737"/>
    </source>
</evidence>
<evidence type="ECO:0000256" key="8">
    <source>
        <dbReference type="ARBA" id="ARBA00022679"/>
    </source>
</evidence>
<keyword evidence="13 14" id="KW-1035">Host cytoplasm</keyword>
<organism evidence="16 17">
    <name type="scientific">Pseudomonas fitomaticsae</name>
    <dbReference type="NCBI Taxonomy" id="2837969"/>
    <lineage>
        <taxon>Bacteria</taxon>
        <taxon>Pseudomonadati</taxon>
        <taxon>Pseudomonadota</taxon>
        <taxon>Gammaproteobacteria</taxon>
        <taxon>Pseudomonadales</taxon>
        <taxon>Pseudomonadaceae</taxon>
        <taxon>Pseudomonas</taxon>
    </lineage>
</organism>
<evidence type="ECO:0000256" key="7">
    <source>
        <dbReference type="ARBA" id="ARBA00022614"/>
    </source>
</evidence>
<evidence type="ECO:0000256" key="3">
    <source>
        <dbReference type="ARBA" id="ARBA00004613"/>
    </source>
</evidence>
<keyword evidence="12" id="KW-0843">Virulence</keyword>
<gene>
    <name evidence="16" type="ORF">KJY40_21150</name>
</gene>
<feature type="active site" description="Glycyl thioester intermediate" evidence="14">
    <location>
        <position position="1406"/>
    </location>
</feature>
<evidence type="ECO:0000256" key="6">
    <source>
        <dbReference type="ARBA" id="ARBA00022525"/>
    </source>
</evidence>
<dbReference type="PROSITE" id="PS52053">
    <property type="entry name" value="NEL"/>
    <property type="match status" value="1"/>
</dbReference>
<keyword evidence="7" id="KW-0433">Leucine-rich repeat</keyword>
<dbReference type="Gene3D" id="3.80.10.10">
    <property type="entry name" value="Ribonuclease Inhibitor"/>
    <property type="match status" value="1"/>
</dbReference>
<dbReference type="InterPro" id="IPR046673">
    <property type="entry name" value="ToxA_N"/>
</dbReference>
<comment type="PTM">
    <text evidence="14">Ubiquitinated in the presence of host E1 ubiquitin-activating enzyme, E2 ubiquitin-conjugating enzyme and ubiquitin.</text>
</comment>
<dbReference type="InterPro" id="IPR032675">
    <property type="entry name" value="LRR_dom_sf"/>
</dbReference>
<evidence type="ECO:0000256" key="10">
    <source>
        <dbReference type="ARBA" id="ARBA00022786"/>
    </source>
</evidence>
<keyword evidence="10 14" id="KW-0833">Ubl conjugation pathway</keyword>
<comment type="similarity">
    <text evidence="4 14">Belongs to the LRR-containing bacterial E3 ligase family.</text>
</comment>
<dbReference type="SMART" id="SM00369">
    <property type="entry name" value="LRR_TYP"/>
    <property type="match status" value="3"/>
</dbReference>
<dbReference type="EMBL" id="CP075567">
    <property type="protein sequence ID" value="UFP98537.1"/>
    <property type="molecule type" value="Genomic_DNA"/>
</dbReference>
<keyword evidence="9" id="KW-0677">Repeat</keyword>
<dbReference type="RefSeq" id="WP_230732568.1">
    <property type="nucleotide sequence ID" value="NZ_CP075567.1"/>
</dbReference>
<evidence type="ECO:0000256" key="12">
    <source>
        <dbReference type="ARBA" id="ARBA00023026"/>
    </source>
</evidence>
<keyword evidence="11 14" id="KW-0832">Ubl conjugation</keyword>
<feature type="domain" description="NEL" evidence="15">
    <location>
        <begin position="1319"/>
        <end position="1610"/>
    </location>
</feature>
<accession>A0ABY3PXX0</accession>
<reference evidence="16 17" key="1">
    <citation type="journal article" date="2022" name="Int. J. Syst. Evol. Microbiol.">
        <title>Pseudomonas fitomaticsae sp. nov., isolated at Marimurtra Botanical Garden in Blanes, Catalonia, Spain.</title>
        <authorList>
            <person name="Atanasov K.E."/>
            <person name="Galbis D.M."/>
            <person name="Cornado D."/>
            <person name="Serpico A."/>
            <person name="Sanchez G."/>
            <person name="Bosch M."/>
            <person name="Ferrer A."/>
            <person name="Altabella T."/>
        </authorList>
    </citation>
    <scope>NUCLEOTIDE SEQUENCE [LARGE SCALE GENOMIC DNA]</scope>
    <source>
        <strain evidence="16 17">FIT81</strain>
    </source>
</reference>
<evidence type="ECO:0000256" key="5">
    <source>
        <dbReference type="ARBA" id="ARBA00012483"/>
    </source>
</evidence>
<keyword evidence="6 14" id="KW-0964">Secreted</keyword>
<dbReference type="InterPro" id="IPR003591">
    <property type="entry name" value="Leu-rich_rpt_typical-subtyp"/>
</dbReference>
<dbReference type="SUPFAM" id="SSF52058">
    <property type="entry name" value="L domain-like"/>
    <property type="match status" value="1"/>
</dbReference>
<evidence type="ECO:0000313" key="17">
    <source>
        <dbReference type="Proteomes" id="UP001162907"/>
    </source>
</evidence>
<keyword evidence="17" id="KW-1185">Reference proteome</keyword>
<dbReference type="Gene3D" id="1.20.58.360">
    <property type="entry name" value="Shigella T3SS effector IpaH defines"/>
    <property type="match status" value="1"/>
</dbReference>
<keyword evidence="8 14" id="KW-0808">Transferase</keyword>
<evidence type="ECO:0000256" key="1">
    <source>
        <dbReference type="ARBA" id="ARBA00000900"/>
    </source>
</evidence>
<evidence type="ECO:0000256" key="2">
    <source>
        <dbReference type="ARBA" id="ARBA00004192"/>
    </source>
</evidence>
<dbReference type="InterPro" id="IPR051071">
    <property type="entry name" value="LRR-bact_E3_ubiq_ligases"/>
</dbReference>
<evidence type="ECO:0000313" key="16">
    <source>
        <dbReference type="EMBL" id="UFP98537.1"/>
    </source>
</evidence>
<evidence type="ECO:0000256" key="14">
    <source>
        <dbReference type="PROSITE-ProRule" id="PRU01398"/>
    </source>
</evidence>
<evidence type="ECO:0000256" key="4">
    <source>
        <dbReference type="ARBA" id="ARBA00009868"/>
    </source>
</evidence>
<dbReference type="InterPro" id="IPR029487">
    <property type="entry name" value="NEL_dom"/>
</dbReference>
<evidence type="ECO:0000256" key="11">
    <source>
        <dbReference type="ARBA" id="ARBA00022843"/>
    </source>
</evidence>
<evidence type="ECO:0000259" key="15">
    <source>
        <dbReference type="PROSITE" id="PS52053"/>
    </source>
</evidence>
<dbReference type="Proteomes" id="UP001162907">
    <property type="component" value="Chromosome"/>
</dbReference>
<dbReference type="PANTHER" id="PTHR47114">
    <property type="match status" value="1"/>
</dbReference>
<dbReference type="EC" id="2.3.2.27" evidence="5"/>
<name>A0ABY3PXX0_9PSED</name>
<dbReference type="Pfam" id="PF14496">
    <property type="entry name" value="NEL"/>
    <property type="match status" value="1"/>
</dbReference>
<dbReference type="PANTHER" id="PTHR47114:SF2">
    <property type="entry name" value="OLIGODENDROCYTE-MYELIN GLYCOPROTEIN"/>
    <property type="match status" value="1"/>
</dbReference>
<evidence type="ECO:0000256" key="13">
    <source>
        <dbReference type="ARBA" id="ARBA00023200"/>
    </source>
</evidence>